<dbReference type="Pfam" id="PF16177">
    <property type="entry name" value="ACAS_N"/>
    <property type="match status" value="1"/>
</dbReference>
<comment type="caution">
    <text evidence="8">The sequence shown here is derived from an EMBL/GenBank/DDBJ whole genome shotgun (WGS) entry which is preliminary data.</text>
</comment>
<dbReference type="Pfam" id="PF00501">
    <property type="entry name" value="AMP-binding"/>
    <property type="match status" value="1"/>
</dbReference>
<dbReference type="EMBL" id="JAAGWF010000017">
    <property type="protein sequence ID" value="NEK59287.1"/>
    <property type="molecule type" value="Genomic_DNA"/>
</dbReference>
<evidence type="ECO:0000259" key="7">
    <source>
        <dbReference type="Pfam" id="PF16177"/>
    </source>
</evidence>
<feature type="domain" description="AMP-binding enzyme C-terminal" evidence="6">
    <location>
        <begin position="552"/>
        <end position="623"/>
    </location>
</feature>
<dbReference type="GO" id="GO:0030729">
    <property type="term" value="F:acetoacetate-CoA ligase activity"/>
    <property type="evidence" value="ECO:0007669"/>
    <property type="project" value="UniProtKB-EC"/>
</dbReference>
<comment type="similarity">
    <text evidence="1">Belongs to the ATP-dependent AMP-binding enzyme family.</text>
</comment>
<keyword evidence="9" id="KW-1185">Reference proteome</keyword>
<dbReference type="NCBIfam" id="NF002937">
    <property type="entry name" value="PRK03584.1"/>
    <property type="match status" value="1"/>
</dbReference>
<evidence type="ECO:0000313" key="8">
    <source>
        <dbReference type="EMBL" id="NEK59287.1"/>
    </source>
</evidence>
<dbReference type="Proteomes" id="UP000470246">
    <property type="component" value="Unassembled WGS sequence"/>
</dbReference>
<feature type="domain" description="Acetyl-coenzyme A synthetase N-terminal" evidence="7">
    <location>
        <begin position="50"/>
        <end position="105"/>
    </location>
</feature>
<dbReference type="GO" id="GO:0006629">
    <property type="term" value="P:lipid metabolic process"/>
    <property type="evidence" value="ECO:0007669"/>
    <property type="project" value="InterPro"/>
</dbReference>
<dbReference type="InterPro" id="IPR045851">
    <property type="entry name" value="AMP-bd_C_sf"/>
</dbReference>
<dbReference type="PANTHER" id="PTHR42921:SF1">
    <property type="entry name" value="ACETOACETYL-COA SYNTHETASE"/>
    <property type="match status" value="1"/>
</dbReference>
<dbReference type="InterPro" id="IPR025110">
    <property type="entry name" value="AMP-bd_C"/>
</dbReference>
<evidence type="ECO:0000256" key="2">
    <source>
        <dbReference type="ARBA" id="ARBA00022598"/>
    </source>
</evidence>
<dbReference type="NCBIfam" id="TIGR01217">
    <property type="entry name" value="ac_ac_CoA_syn"/>
    <property type="match status" value="1"/>
</dbReference>
<protein>
    <submittedName>
        <fullName evidence="8">Acetoacetate--CoA ligase</fullName>
        <ecNumber evidence="8">6.2.1.16</ecNumber>
    </submittedName>
</protein>
<dbReference type="PROSITE" id="PS00455">
    <property type="entry name" value="AMP_BINDING"/>
    <property type="match status" value="1"/>
</dbReference>
<accession>A0A7K3W625</accession>
<dbReference type="InterPro" id="IPR020845">
    <property type="entry name" value="AMP-binding_CS"/>
</dbReference>
<proteinExistence type="inferred from homology"/>
<organism evidence="8 9">
    <name type="scientific">Geodermatophilus sabuli</name>
    <dbReference type="NCBI Taxonomy" id="1564158"/>
    <lineage>
        <taxon>Bacteria</taxon>
        <taxon>Bacillati</taxon>
        <taxon>Actinomycetota</taxon>
        <taxon>Actinomycetes</taxon>
        <taxon>Geodermatophilales</taxon>
        <taxon>Geodermatophilaceae</taxon>
        <taxon>Geodermatophilus</taxon>
    </lineage>
</organism>
<evidence type="ECO:0000256" key="3">
    <source>
        <dbReference type="ARBA" id="ARBA00022741"/>
    </source>
</evidence>
<dbReference type="SUPFAM" id="SSF56801">
    <property type="entry name" value="Acetyl-CoA synthetase-like"/>
    <property type="match status" value="1"/>
</dbReference>
<feature type="domain" description="AMP-dependent synthetase/ligase" evidence="5">
    <location>
        <begin position="109"/>
        <end position="481"/>
    </location>
</feature>
<dbReference type="GO" id="GO:0005524">
    <property type="term" value="F:ATP binding"/>
    <property type="evidence" value="ECO:0007669"/>
    <property type="project" value="UniProtKB-KW"/>
</dbReference>
<dbReference type="PANTHER" id="PTHR42921">
    <property type="entry name" value="ACETOACETYL-COA SYNTHETASE"/>
    <property type="match status" value="1"/>
</dbReference>
<evidence type="ECO:0000259" key="6">
    <source>
        <dbReference type="Pfam" id="PF13193"/>
    </source>
</evidence>
<dbReference type="Gene3D" id="3.30.300.30">
    <property type="match status" value="1"/>
</dbReference>
<dbReference type="AlphaFoldDB" id="A0A7K3W625"/>
<evidence type="ECO:0000313" key="9">
    <source>
        <dbReference type="Proteomes" id="UP000470246"/>
    </source>
</evidence>
<dbReference type="Pfam" id="PF13193">
    <property type="entry name" value="AMP-binding_C"/>
    <property type="match status" value="1"/>
</dbReference>
<dbReference type="InterPro" id="IPR000873">
    <property type="entry name" value="AMP-dep_synth/lig_dom"/>
</dbReference>
<keyword evidence="3" id="KW-0547">Nucleotide-binding</keyword>
<keyword evidence="2 8" id="KW-0436">Ligase</keyword>
<sequence length="680" mass="73744">MATTAPRRAGAPVAEGDLLWTPSPEWVEASALTAFTRWAQRRTGRTFADYAALWEWSTTELDEFWQAIWDWFDVRASTPPTAVLADPTMPGARWFPGARLNAAEQVLRQERPGTPALLYASETAGLQELPWEEFGRQVRLLATWLRDRGVRPGDRVVGYLPNVPEAVVAVVAAASIGAVWACVSPDFGAPGALDRLAQLEPTVLVAADGYRYAGREFDRRGEVDQLVAGLPGLREVVVVPVLGLPGTRTSWADVLAGPDVPADGFACEQLPFDAPLWVLFTSGTTGLPKAIVHGHGGILLEQLKLQAFHLGLRPGDRALFFTTTGWMVWNFLVGMLFQGIVPVLYDGSPAHPDVGILWRLAQDSRARMFGTSPTFVESVRRAGLVPRERFDLSALEVVMPAGAPVSPAVTAWFHDAVKPDLWVATGSGGTDCCTGFVGGVPTLPVYAGEIQARSLGVAAQAWDDEGRPVVGPLGELVVTAPMPSMPLFLWGDEDGARYRASWFDTFPGVWRHGDFFELNERGGCFVRGRSDAVLNRQGVRIGTAEIYRVVEDDPAVVSSLVVDLPVDGGGSVMQLFVVLAPGAELDDALQARLRRRLREEYTPRHVPDVISAVGTVPLTRSGKKMEIPVRRLLLGADPAAVADPSAMADPEALTDYVAHARTHTENRPLTVEETTHEPAR</sequence>
<dbReference type="EC" id="6.2.1.16" evidence="8"/>
<reference evidence="8 9" key="1">
    <citation type="submission" date="2020-02" db="EMBL/GenBank/DDBJ databases">
        <title>Geodermatophilus sabuli CPCC 205279 I12A-02694.</title>
        <authorList>
            <person name="Jiang Z."/>
        </authorList>
    </citation>
    <scope>NUCLEOTIDE SEQUENCE [LARGE SCALE GENOMIC DNA]</scope>
    <source>
        <strain evidence="8 9">I12A-02694</strain>
    </source>
</reference>
<dbReference type="InterPro" id="IPR042099">
    <property type="entry name" value="ANL_N_sf"/>
</dbReference>
<dbReference type="RefSeq" id="WP_163482662.1">
    <property type="nucleotide sequence ID" value="NZ_JAAGWF010000017.1"/>
</dbReference>
<evidence type="ECO:0000256" key="4">
    <source>
        <dbReference type="ARBA" id="ARBA00022840"/>
    </source>
</evidence>
<name>A0A7K3W625_9ACTN</name>
<dbReference type="InterPro" id="IPR005914">
    <property type="entry name" value="Acac_CoA_synth"/>
</dbReference>
<gene>
    <name evidence="8" type="ORF">GCU56_15590</name>
</gene>
<keyword evidence="4" id="KW-0067">ATP-binding</keyword>
<dbReference type="InterPro" id="IPR032387">
    <property type="entry name" value="ACAS_N"/>
</dbReference>
<evidence type="ECO:0000256" key="1">
    <source>
        <dbReference type="ARBA" id="ARBA00006432"/>
    </source>
</evidence>
<evidence type="ECO:0000259" key="5">
    <source>
        <dbReference type="Pfam" id="PF00501"/>
    </source>
</evidence>
<dbReference type="Gene3D" id="3.40.50.12780">
    <property type="entry name" value="N-terminal domain of ligase-like"/>
    <property type="match status" value="1"/>
</dbReference>